<accession>A0A5M8PR50</accession>
<feature type="compositionally biased region" description="Low complexity" evidence="6">
    <location>
        <begin position="412"/>
        <end position="424"/>
    </location>
</feature>
<reference evidence="7 8" key="1">
    <citation type="submission" date="2019-09" db="EMBL/GenBank/DDBJ databases">
        <title>The hologenome of the rock-dwelling lichen Lasallia pustulata.</title>
        <authorList>
            <person name="Greshake Tzovaras B."/>
            <person name="Segers F."/>
            <person name="Bicker A."/>
            <person name="Dal Grande F."/>
            <person name="Otte J."/>
            <person name="Hankeln T."/>
            <person name="Schmitt I."/>
            <person name="Ebersberger I."/>
        </authorList>
    </citation>
    <scope>NUCLEOTIDE SEQUENCE [LARGE SCALE GENOMIC DNA]</scope>
    <source>
        <strain evidence="7">A1-1</strain>
    </source>
</reference>
<evidence type="ECO:0000256" key="1">
    <source>
        <dbReference type="ARBA" id="ARBA00003594"/>
    </source>
</evidence>
<sequence>MASITAPTTPENAAPPVPSMRRAFTVPPKLTGDIRSRVLTEEKEEQRAETLFAHSSARIVSFTSLSTPSRLGSSSGRGRGQLEDESMGTLPWASSTEITIAAGPLRIYRVLGTTAFLNSGETLHTIFPKSQCWCVDGESKFVLRIRLNSYYRIELPFSTSEDIEKVEEFKGVLAKLLQYEVTPCPFARGFIVPLPESPKTPIRYRPWRPKQRSQSLVAESAQGLEHTMEETAGASDGSSRRSSDSEHQSTEDAEALAGDYETTSDTMKTPTRPKGLSAGRALTAPAHLSLHTTTHPNTLTAHLETIPADAEPTSLSSSVDSFHSFCSFHSSISPLPPSPPYSDPPSPSTSDPGLKLPRTRTHTRDLSDTTIKPPPPPQRPHRQPPLQLSTFASSLSPPPLHPRPHRLRRLPSLRPPGSAHHPLPVHLPPPPPPRPFPAPLPANLYSPTRSRLSGHHLTAAILQTTRSLLLGPPMQLVALMLNIARRIAGAGAGAYGEGAGRVPCQWDCPGGGEAEVWAEDDYGVSLRNSPGKRDLSRGGEWEID</sequence>
<dbReference type="Proteomes" id="UP000324767">
    <property type="component" value="Unassembled WGS sequence"/>
</dbReference>
<feature type="region of interest" description="Disordered" evidence="6">
    <location>
        <begin position="1"/>
        <end position="26"/>
    </location>
</feature>
<gene>
    <name evidence="7" type="ORF">FRX48_04802</name>
</gene>
<feature type="region of interest" description="Disordered" evidence="6">
    <location>
        <begin position="201"/>
        <end position="278"/>
    </location>
</feature>
<evidence type="ECO:0000313" key="7">
    <source>
        <dbReference type="EMBL" id="KAA6411522.1"/>
    </source>
</evidence>
<dbReference type="EMBL" id="VXIT01000007">
    <property type="protein sequence ID" value="KAA6411522.1"/>
    <property type="molecule type" value="Genomic_DNA"/>
</dbReference>
<dbReference type="InterPro" id="IPR024758">
    <property type="entry name" value="Inp1"/>
</dbReference>
<feature type="region of interest" description="Disordered" evidence="6">
    <location>
        <begin position="66"/>
        <end position="88"/>
    </location>
</feature>
<dbReference type="GO" id="GO:0045033">
    <property type="term" value="P:peroxisome inheritance"/>
    <property type="evidence" value="ECO:0007669"/>
    <property type="project" value="InterPro"/>
</dbReference>
<comment type="function">
    <text evidence="1">Required for peroxisome inheritance.</text>
</comment>
<feature type="compositionally biased region" description="Basic and acidic residues" evidence="6">
    <location>
        <begin position="238"/>
        <end position="250"/>
    </location>
</feature>
<feature type="compositionally biased region" description="Low complexity" evidence="6">
    <location>
        <begin position="66"/>
        <end position="76"/>
    </location>
</feature>
<keyword evidence="5" id="KW-0472">Membrane</keyword>
<evidence type="ECO:0000256" key="2">
    <source>
        <dbReference type="ARBA" id="ARBA00004421"/>
    </source>
</evidence>
<name>A0A5M8PR50_9LECA</name>
<proteinExistence type="inferred from homology"/>
<dbReference type="AlphaFoldDB" id="A0A5M8PR50"/>
<feature type="compositionally biased region" description="Basic residues" evidence="6">
    <location>
        <begin position="402"/>
        <end position="411"/>
    </location>
</feature>
<evidence type="ECO:0000256" key="6">
    <source>
        <dbReference type="SAM" id="MobiDB-lite"/>
    </source>
</evidence>
<evidence type="ECO:0000256" key="3">
    <source>
        <dbReference type="ARBA" id="ARBA00010707"/>
    </source>
</evidence>
<organism evidence="7 8">
    <name type="scientific">Lasallia pustulata</name>
    <dbReference type="NCBI Taxonomy" id="136370"/>
    <lineage>
        <taxon>Eukaryota</taxon>
        <taxon>Fungi</taxon>
        <taxon>Dikarya</taxon>
        <taxon>Ascomycota</taxon>
        <taxon>Pezizomycotina</taxon>
        <taxon>Lecanoromycetes</taxon>
        <taxon>OSLEUM clade</taxon>
        <taxon>Umbilicariomycetidae</taxon>
        <taxon>Umbilicariales</taxon>
        <taxon>Umbilicariaceae</taxon>
        <taxon>Lasallia</taxon>
    </lineage>
</organism>
<feature type="compositionally biased region" description="Low complexity" evidence="6">
    <location>
        <begin position="1"/>
        <end position="12"/>
    </location>
</feature>
<comment type="caution">
    <text evidence="7">The sequence shown here is derived from an EMBL/GenBank/DDBJ whole genome shotgun (WGS) entry which is preliminary data.</text>
</comment>
<evidence type="ECO:0000313" key="8">
    <source>
        <dbReference type="Proteomes" id="UP000324767"/>
    </source>
</evidence>
<feature type="compositionally biased region" description="Pro residues" evidence="6">
    <location>
        <begin position="334"/>
        <end position="347"/>
    </location>
</feature>
<dbReference type="Pfam" id="PF12634">
    <property type="entry name" value="Inp1"/>
    <property type="match status" value="1"/>
</dbReference>
<evidence type="ECO:0000256" key="5">
    <source>
        <dbReference type="ARBA" id="ARBA00023136"/>
    </source>
</evidence>
<comment type="similarity">
    <text evidence="3">Belongs to the INP1 family.</text>
</comment>
<protein>
    <recommendedName>
        <fullName evidence="4">Inheritance of peroxisomes protein 1</fullName>
    </recommendedName>
</protein>
<feature type="compositionally biased region" description="Pro residues" evidence="6">
    <location>
        <begin position="425"/>
        <end position="436"/>
    </location>
</feature>
<evidence type="ECO:0000256" key="4">
    <source>
        <dbReference type="ARBA" id="ARBA00021397"/>
    </source>
</evidence>
<comment type="subcellular location">
    <subcellularLocation>
        <location evidence="2">Peroxisome membrane</location>
        <topology evidence="2">Peripheral membrane protein</topology>
    </subcellularLocation>
</comment>
<dbReference type="OrthoDB" id="4097008at2759"/>
<dbReference type="GO" id="GO:0005780">
    <property type="term" value="C:extrinsic component of intraperoxisomal membrane"/>
    <property type="evidence" value="ECO:0007669"/>
    <property type="project" value="InterPro"/>
</dbReference>
<feature type="region of interest" description="Disordered" evidence="6">
    <location>
        <begin position="333"/>
        <end position="436"/>
    </location>
</feature>